<comment type="function">
    <text evidence="1">Could be involved in insertion of integral membrane proteins into the membrane.</text>
</comment>
<keyword evidence="1" id="KW-1003">Cell membrane</keyword>
<evidence type="ECO:0000256" key="1">
    <source>
        <dbReference type="HAMAP-Rule" id="MF_00386"/>
    </source>
</evidence>
<dbReference type="PANTHER" id="PTHR33383:SF1">
    <property type="entry name" value="MEMBRANE PROTEIN INSERTION EFFICIENCY FACTOR-RELATED"/>
    <property type="match status" value="1"/>
</dbReference>
<accession>A0A6N4QXR9</accession>
<dbReference type="Pfam" id="PF01809">
    <property type="entry name" value="YidD"/>
    <property type="match status" value="1"/>
</dbReference>
<dbReference type="Proteomes" id="UP000320948">
    <property type="component" value="Unassembled WGS sequence"/>
</dbReference>
<reference evidence="2 3" key="1">
    <citation type="journal article" date="2017" name="Nat. Commun.">
        <title>In situ click chemistry generation of cyclooxygenase-2 inhibitors.</title>
        <authorList>
            <person name="Bhardwaj A."/>
            <person name="Kaur J."/>
            <person name="Wuest M."/>
            <person name="Wuest F."/>
        </authorList>
    </citation>
    <scope>NUCLEOTIDE SEQUENCE [LARGE SCALE GENOMIC DNA]</scope>
    <source>
        <strain evidence="2">S2_018_000_R2_106</strain>
    </source>
</reference>
<evidence type="ECO:0000313" key="2">
    <source>
        <dbReference type="EMBL" id="TKW60388.1"/>
    </source>
</evidence>
<keyword evidence="1" id="KW-0472">Membrane</keyword>
<dbReference type="AlphaFoldDB" id="A0A6N4QXR9"/>
<sequence length="96" mass="10372">MLNHFARKAVWGLIRVYQLTLSAFIGRRCRFEPSCSHYAQEAVMVHGVWKGGVLAAKRVARCGPLGGHGYDPVPPLKSKPEQSGGCACCRNDGSAS</sequence>
<dbReference type="HAMAP" id="MF_00386">
    <property type="entry name" value="UPF0161_YidD"/>
    <property type="match status" value="1"/>
</dbReference>
<comment type="similarity">
    <text evidence="1">Belongs to the UPF0161 family.</text>
</comment>
<dbReference type="PANTHER" id="PTHR33383">
    <property type="entry name" value="MEMBRANE PROTEIN INSERTION EFFICIENCY FACTOR-RELATED"/>
    <property type="match status" value="1"/>
</dbReference>
<dbReference type="EMBL" id="VAFM01000002">
    <property type="protein sequence ID" value="TKW60388.1"/>
    <property type="molecule type" value="Genomic_DNA"/>
</dbReference>
<dbReference type="NCBIfam" id="TIGR00278">
    <property type="entry name" value="membrane protein insertion efficiency factor YidD"/>
    <property type="match status" value="1"/>
</dbReference>
<name>A0A6N4QXR9_BLAVI</name>
<proteinExistence type="inferred from homology"/>
<evidence type="ECO:0000313" key="3">
    <source>
        <dbReference type="Proteomes" id="UP000320948"/>
    </source>
</evidence>
<gene>
    <name evidence="2" type="primary">yidD</name>
    <name evidence="2" type="ORF">DI628_05590</name>
</gene>
<dbReference type="SMART" id="SM01234">
    <property type="entry name" value="Haemolytic"/>
    <property type="match status" value="1"/>
</dbReference>
<protein>
    <recommendedName>
        <fullName evidence="1">Putative membrane protein insertion efficiency factor</fullName>
    </recommendedName>
</protein>
<comment type="subcellular location">
    <subcellularLocation>
        <location evidence="1">Cell membrane</location>
        <topology evidence="1">Peripheral membrane protein</topology>
        <orientation evidence="1">Cytoplasmic side</orientation>
    </subcellularLocation>
</comment>
<comment type="caution">
    <text evidence="2">The sequence shown here is derived from an EMBL/GenBank/DDBJ whole genome shotgun (WGS) entry which is preliminary data.</text>
</comment>
<dbReference type="GO" id="GO:0005886">
    <property type="term" value="C:plasma membrane"/>
    <property type="evidence" value="ECO:0007669"/>
    <property type="project" value="UniProtKB-SubCell"/>
</dbReference>
<organism evidence="2 3">
    <name type="scientific">Blastochloris viridis</name>
    <name type="common">Rhodopseudomonas viridis</name>
    <dbReference type="NCBI Taxonomy" id="1079"/>
    <lineage>
        <taxon>Bacteria</taxon>
        <taxon>Pseudomonadati</taxon>
        <taxon>Pseudomonadota</taxon>
        <taxon>Alphaproteobacteria</taxon>
        <taxon>Hyphomicrobiales</taxon>
        <taxon>Blastochloridaceae</taxon>
        <taxon>Blastochloris</taxon>
    </lineage>
</organism>
<dbReference type="InterPro" id="IPR002696">
    <property type="entry name" value="Membr_insert_effic_factor_YidD"/>
</dbReference>